<dbReference type="EMBL" id="JBHUFD010000008">
    <property type="protein sequence ID" value="MFD1874427.1"/>
    <property type="molecule type" value="Genomic_DNA"/>
</dbReference>
<comment type="caution">
    <text evidence="2">The sequence shown here is derived from an EMBL/GenBank/DDBJ whole genome shotgun (WGS) entry which is preliminary data.</text>
</comment>
<sequence>MKLLLLLALVLPTVAFAQPQAWPRNPKTNKIEFTGILPWPDSAKTLHQRQQLVFRWYFTKLTDWTRAEAAKQAAVATQYNEKLTYEGLPQLVRIRHRAGMEHFQLLYQVELLPTSRGLSYHFVEFECGWASEDVSGGWALEDTSHLTTTASATIALFRQRLATAQAGW</sequence>
<evidence type="ECO:0000313" key="3">
    <source>
        <dbReference type="Proteomes" id="UP001597197"/>
    </source>
</evidence>
<evidence type="ECO:0000313" key="2">
    <source>
        <dbReference type="EMBL" id="MFD1874427.1"/>
    </source>
</evidence>
<dbReference type="Proteomes" id="UP001597197">
    <property type="component" value="Unassembled WGS sequence"/>
</dbReference>
<feature type="signal peptide" evidence="1">
    <location>
        <begin position="1"/>
        <end position="17"/>
    </location>
</feature>
<keyword evidence="1" id="KW-0732">Signal</keyword>
<feature type="chain" id="PRO_5045693989" description="DUF4468 domain-containing protein" evidence="1">
    <location>
        <begin position="18"/>
        <end position="168"/>
    </location>
</feature>
<proteinExistence type="predicted"/>
<gene>
    <name evidence="2" type="ORF">ACFSDX_18425</name>
</gene>
<accession>A0ABW4QXV5</accession>
<reference evidence="3" key="1">
    <citation type="journal article" date="2019" name="Int. J. Syst. Evol. Microbiol.">
        <title>The Global Catalogue of Microorganisms (GCM) 10K type strain sequencing project: providing services to taxonomists for standard genome sequencing and annotation.</title>
        <authorList>
            <consortium name="The Broad Institute Genomics Platform"/>
            <consortium name="The Broad Institute Genome Sequencing Center for Infectious Disease"/>
            <person name="Wu L."/>
            <person name="Ma J."/>
        </authorList>
    </citation>
    <scope>NUCLEOTIDE SEQUENCE [LARGE SCALE GENOMIC DNA]</scope>
    <source>
        <strain evidence="3">CGMCC 1.15795</strain>
    </source>
</reference>
<evidence type="ECO:0000256" key="1">
    <source>
        <dbReference type="SAM" id="SignalP"/>
    </source>
</evidence>
<organism evidence="2 3">
    <name type="scientific">Hymenobacter bucti</name>
    <dbReference type="NCBI Taxonomy" id="1844114"/>
    <lineage>
        <taxon>Bacteria</taxon>
        <taxon>Pseudomonadati</taxon>
        <taxon>Bacteroidota</taxon>
        <taxon>Cytophagia</taxon>
        <taxon>Cytophagales</taxon>
        <taxon>Hymenobacteraceae</taxon>
        <taxon>Hymenobacter</taxon>
    </lineage>
</organism>
<dbReference type="RefSeq" id="WP_382316222.1">
    <property type="nucleotide sequence ID" value="NZ_JBHUFD010000008.1"/>
</dbReference>
<protein>
    <recommendedName>
        <fullName evidence="4">DUF4468 domain-containing protein</fullName>
    </recommendedName>
</protein>
<evidence type="ECO:0008006" key="4">
    <source>
        <dbReference type="Google" id="ProtNLM"/>
    </source>
</evidence>
<keyword evidence="3" id="KW-1185">Reference proteome</keyword>
<name>A0ABW4QXV5_9BACT</name>